<feature type="transmembrane region" description="Helical" evidence="2">
    <location>
        <begin position="51"/>
        <end position="74"/>
    </location>
</feature>
<accession>A0A075JHU7</accession>
<dbReference type="GeneID" id="41841995"/>
<keyword evidence="4" id="KW-1185">Reference proteome</keyword>
<evidence type="ECO:0000313" key="4">
    <source>
        <dbReference type="Proteomes" id="UP000027986"/>
    </source>
</evidence>
<sequence>MITASDHLSRVQELAVVSVHTWVQGSPPSHVTTKPAESWLDATHGPVLEGVFLSTPALVVLLVGIIAVALVMAVRTAGATRASRPAISHLAAPASRGSRNSSASDASRAGGR</sequence>
<proteinExistence type="predicted"/>
<dbReference type="HOGENOM" id="CLU_2141822_0_0_11"/>
<keyword evidence="2" id="KW-0472">Membrane</keyword>
<feature type="region of interest" description="Disordered" evidence="1">
    <location>
        <begin position="79"/>
        <end position="112"/>
    </location>
</feature>
<keyword evidence="2" id="KW-0812">Transmembrane</keyword>
<protein>
    <submittedName>
        <fullName evidence="3">Uncharacterized protein</fullName>
    </submittedName>
</protein>
<evidence type="ECO:0000313" key="3">
    <source>
        <dbReference type="EMBL" id="AIF41716.1"/>
    </source>
</evidence>
<reference evidence="3 4" key="1">
    <citation type="submission" date="2014-07" db="EMBL/GenBank/DDBJ databases">
        <title>Genome Sequencing of Dermacoccus nishinomiyaensis.</title>
        <authorList>
            <person name="Hong K.W."/>
            <person name="Chan K.G."/>
        </authorList>
    </citation>
    <scope>NUCLEOTIDE SEQUENCE [LARGE SCALE GENOMIC DNA]</scope>
    <source>
        <strain evidence="3 4">M25</strain>
    </source>
</reference>
<evidence type="ECO:0000256" key="2">
    <source>
        <dbReference type="SAM" id="Phobius"/>
    </source>
</evidence>
<evidence type="ECO:0000256" key="1">
    <source>
        <dbReference type="SAM" id="MobiDB-lite"/>
    </source>
</evidence>
<feature type="compositionally biased region" description="Low complexity" evidence="1">
    <location>
        <begin position="91"/>
        <end position="112"/>
    </location>
</feature>
<dbReference type="KEGG" id="dni:HX89_13145"/>
<dbReference type="AlphaFoldDB" id="A0A075JHU7"/>
<dbReference type="EMBL" id="CP008889">
    <property type="protein sequence ID" value="AIF41716.1"/>
    <property type="molecule type" value="Genomic_DNA"/>
</dbReference>
<dbReference type="Proteomes" id="UP000027986">
    <property type="component" value="Chromosome"/>
</dbReference>
<organism evidence="3 4">
    <name type="scientific">Dermacoccus nishinomiyaensis</name>
    <dbReference type="NCBI Taxonomy" id="1274"/>
    <lineage>
        <taxon>Bacteria</taxon>
        <taxon>Bacillati</taxon>
        <taxon>Actinomycetota</taxon>
        <taxon>Actinomycetes</taxon>
        <taxon>Micrococcales</taxon>
        <taxon>Dermacoccaceae</taxon>
        <taxon>Dermacoccus</taxon>
    </lineage>
</organism>
<dbReference type="RefSeq" id="WP_038569662.1">
    <property type="nucleotide sequence ID" value="NZ_CP008889.1"/>
</dbReference>
<name>A0A075JHU7_9MICO</name>
<keyword evidence="2" id="KW-1133">Transmembrane helix</keyword>
<gene>
    <name evidence="3" type="ORF">HX89_13145</name>
</gene>